<dbReference type="AlphaFoldDB" id="A0A0A1TAY2"/>
<protein>
    <recommendedName>
        <fullName evidence="4">O-methyltransferase C-terminal domain-containing protein</fullName>
    </recommendedName>
</protein>
<dbReference type="Pfam" id="PF00891">
    <property type="entry name" value="Methyltransf_2"/>
    <property type="match status" value="1"/>
</dbReference>
<dbReference type="HOGENOM" id="CLU_005533_5_2_1"/>
<keyword evidence="2" id="KW-0808">Transferase</keyword>
<dbReference type="Proteomes" id="UP000039046">
    <property type="component" value="Unassembled WGS sequence"/>
</dbReference>
<evidence type="ECO:0000313" key="6">
    <source>
        <dbReference type="Proteomes" id="UP000039046"/>
    </source>
</evidence>
<sequence length="363" mass="40457">MSVPIRAQSAEAKTPVHGYYYWMVEIAAVKVFIDHGVFEAIPADGSIAIDELAEKTNADSHLIERFSKFLVAAGVLTFPTAGQVAHNDASRRLAEPRIKLLYRHIFDFFMIPAAKWPEYFVENGLKEPVSSDRVPFGFAAGEPDKTLYQILETRPQRHEEFNRAMAAAVETMPITGMYDFSWIGKYAAASKDNHERPLFVDVGGGKGQALRAILKENPSIDASRCVLEDQSAVIDEAIQEADEALSKVAKVKMSIFEEQPVRGALVYHIRRVLNDWSDADCVKILSHLRNACVADSRILISEQLIPEQPSLDLAAFDIWMFNFSGKRRNEKLFQDIATKAGLRISNVSRDDDSGGGIIEMVPV</sequence>
<dbReference type="InterPro" id="IPR036390">
    <property type="entry name" value="WH_DNA-bd_sf"/>
</dbReference>
<dbReference type="InterPro" id="IPR036388">
    <property type="entry name" value="WH-like_DNA-bd_sf"/>
</dbReference>
<dbReference type="PIRSF" id="PIRSF005739">
    <property type="entry name" value="O-mtase"/>
    <property type="match status" value="1"/>
</dbReference>
<evidence type="ECO:0000256" key="1">
    <source>
        <dbReference type="ARBA" id="ARBA00022603"/>
    </source>
</evidence>
<dbReference type="GO" id="GO:0008171">
    <property type="term" value="F:O-methyltransferase activity"/>
    <property type="evidence" value="ECO:0007669"/>
    <property type="project" value="InterPro"/>
</dbReference>
<accession>A0A0A1TAY2</accession>
<dbReference type="PANTHER" id="PTHR43712">
    <property type="entry name" value="PUTATIVE (AFU_ORTHOLOGUE AFUA_4G14580)-RELATED"/>
    <property type="match status" value="1"/>
</dbReference>
<gene>
    <name evidence="5" type="ORF">VHEMI09715</name>
</gene>
<name>A0A0A1TAY2_9HYPO</name>
<dbReference type="InterPro" id="IPR016461">
    <property type="entry name" value="COMT-like"/>
</dbReference>
<organism evidence="5 6">
    <name type="scientific">[Torrubiella] hemipterigena</name>
    <dbReference type="NCBI Taxonomy" id="1531966"/>
    <lineage>
        <taxon>Eukaryota</taxon>
        <taxon>Fungi</taxon>
        <taxon>Dikarya</taxon>
        <taxon>Ascomycota</taxon>
        <taxon>Pezizomycotina</taxon>
        <taxon>Sordariomycetes</taxon>
        <taxon>Hypocreomycetidae</taxon>
        <taxon>Hypocreales</taxon>
        <taxon>Clavicipitaceae</taxon>
        <taxon>Clavicipitaceae incertae sedis</taxon>
        <taxon>'Torrubiella' clade</taxon>
    </lineage>
</organism>
<dbReference type="EMBL" id="CDHN01000006">
    <property type="protein sequence ID" value="CEJ94166.1"/>
    <property type="molecule type" value="Genomic_DNA"/>
</dbReference>
<reference evidence="5 6" key="1">
    <citation type="journal article" date="2015" name="Genome Announc.">
        <title>Draft Genome Sequence and Gene Annotation of the Entomopathogenic Fungus Verticillium hemipterigenum.</title>
        <authorList>
            <person name="Horn F."/>
            <person name="Habel A."/>
            <person name="Scharf D.H."/>
            <person name="Dworschak J."/>
            <person name="Brakhage A.A."/>
            <person name="Guthke R."/>
            <person name="Hertweck C."/>
            <person name="Linde J."/>
        </authorList>
    </citation>
    <scope>NUCLEOTIDE SEQUENCE [LARGE SCALE GENOMIC DNA]</scope>
</reference>
<evidence type="ECO:0000259" key="4">
    <source>
        <dbReference type="Pfam" id="PF00891"/>
    </source>
</evidence>
<feature type="domain" description="O-methyltransferase C-terminal" evidence="4">
    <location>
        <begin position="183"/>
        <end position="342"/>
    </location>
</feature>
<dbReference type="OrthoDB" id="1535081at2759"/>
<proteinExistence type="predicted"/>
<evidence type="ECO:0000256" key="3">
    <source>
        <dbReference type="ARBA" id="ARBA00022691"/>
    </source>
</evidence>
<dbReference type="GO" id="GO:0032259">
    <property type="term" value="P:methylation"/>
    <property type="evidence" value="ECO:0007669"/>
    <property type="project" value="UniProtKB-KW"/>
</dbReference>
<dbReference type="SUPFAM" id="SSF53335">
    <property type="entry name" value="S-adenosyl-L-methionine-dependent methyltransferases"/>
    <property type="match status" value="1"/>
</dbReference>
<evidence type="ECO:0000313" key="5">
    <source>
        <dbReference type="EMBL" id="CEJ94166.1"/>
    </source>
</evidence>
<dbReference type="Gene3D" id="3.40.50.150">
    <property type="entry name" value="Vaccinia Virus protein VP39"/>
    <property type="match status" value="1"/>
</dbReference>
<dbReference type="InterPro" id="IPR001077">
    <property type="entry name" value="COMT_C"/>
</dbReference>
<dbReference type="Gene3D" id="1.10.10.10">
    <property type="entry name" value="Winged helix-like DNA-binding domain superfamily/Winged helix DNA-binding domain"/>
    <property type="match status" value="1"/>
</dbReference>
<dbReference type="InterPro" id="IPR029063">
    <property type="entry name" value="SAM-dependent_MTases_sf"/>
</dbReference>
<dbReference type="SUPFAM" id="SSF46785">
    <property type="entry name" value="Winged helix' DNA-binding domain"/>
    <property type="match status" value="1"/>
</dbReference>
<dbReference type="PROSITE" id="PS51683">
    <property type="entry name" value="SAM_OMT_II"/>
    <property type="match status" value="1"/>
</dbReference>
<keyword evidence="3" id="KW-0949">S-adenosyl-L-methionine</keyword>
<keyword evidence="6" id="KW-1185">Reference proteome</keyword>
<dbReference type="PANTHER" id="PTHR43712:SF2">
    <property type="entry name" value="O-METHYLTRANSFERASE CICE"/>
    <property type="match status" value="1"/>
</dbReference>
<evidence type="ECO:0000256" key="2">
    <source>
        <dbReference type="ARBA" id="ARBA00022679"/>
    </source>
</evidence>
<keyword evidence="1" id="KW-0489">Methyltransferase</keyword>